<feature type="transmembrane region" description="Helical" evidence="1">
    <location>
        <begin position="104"/>
        <end position="128"/>
    </location>
</feature>
<reference evidence="3 4" key="1">
    <citation type="submission" date="2017-04" db="EMBL/GenBank/DDBJ databases">
        <authorList>
            <person name="Afonso C.L."/>
            <person name="Miller P.J."/>
            <person name="Scott M.A."/>
            <person name="Spackman E."/>
            <person name="Goraichik I."/>
            <person name="Dimitrov K.M."/>
            <person name="Suarez D.L."/>
            <person name="Swayne D.E."/>
        </authorList>
    </citation>
    <scope>NUCLEOTIDE SEQUENCE [LARGE SCALE GENOMIC DNA]</scope>
    <source>
        <strain evidence="3 4">ToBE</strain>
    </source>
</reference>
<sequence length="493" mass="51514">MSLLSALEIALTPYNLFACFIGVVVGTLTGVLPGLGPAAAMALLLPLTVKMGPTAGLIMLAGIYYGAMYGGSTTSILVNVPGEPASVVTCIEGYKMARKGRAGAALAVSAIGSFIAGTLGIILLQLFAPPLAKAALAFGPAEFFALTVVGIILLSNLSGKGGIKAFLMIALGLLLSTVGLDPLGGVNRFTFNQALAGTGLSFIALAAGLFGVGEILWLASQPEEKTELVTKVRLRDLYPTREEIKRSLPPILRGSFLGFLIGLIPGPSATIASFASYSLEKSISKHKEEFGNGAIEGVAGPESANNAACAGAMVPLLSLGIPFSPAIAVLLSGMLLVGVTPGPLFLRDHPTAFWGVIGSMYIGNIMLLILNLPLVGIWASITRIPSKYLMPIVLLFCIVGAYADNNNIFDVWVMLGAGVVGYLMRKYEYDPAPLLIGLVMGPIMERSLRQALIMGRGNPMIFVSSPLSLVMYGIALAIVIFMLVKKPRVISAD</sequence>
<evidence type="ECO:0000313" key="3">
    <source>
        <dbReference type="EMBL" id="SMB90590.1"/>
    </source>
</evidence>
<feature type="transmembrane region" description="Helical" evidence="1">
    <location>
        <begin position="200"/>
        <end position="219"/>
    </location>
</feature>
<keyword evidence="1" id="KW-1133">Transmembrane helix</keyword>
<feature type="transmembrane region" description="Helical" evidence="1">
    <location>
        <begin position="134"/>
        <end position="154"/>
    </location>
</feature>
<dbReference type="PANTHER" id="PTHR35342:SF5">
    <property type="entry name" value="TRICARBOXYLIC TRANSPORT PROTEIN"/>
    <property type="match status" value="1"/>
</dbReference>
<dbReference type="OrthoDB" id="9781349at2"/>
<protein>
    <submittedName>
        <fullName evidence="3">Putative tricarboxylic transport membrane protein</fullName>
    </submittedName>
</protein>
<name>A0A1W1VBM2_9FIRM</name>
<accession>A0A1W1VBM2</accession>
<keyword evidence="4" id="KW-1185">Reference proteome</keyword>
<evidence type="ECO:0000259" key="2">
    <source>
        <dbReference type="Pfam" id="PF01970"/>
    </source>
</evidence>
<feature type="transmembrane region" description="Helical" evidence="1">
    <location>
        <begin position="387"/>
        <end position="403"/>
    </location>
</feature>
<dbReference type="PANTHER" id="PTHR35342">
    <property type="entry name" value="TRICARBOXYLIC TRANSPORT PROTEIN"/>
    <property type="match status" value="1"/>
</dbReference>
<feature type="transmembrane region" description="Helical" evidence="1">
    <location>
        <begin position="460"/>
        <end position="484"/>
    </location>
</feature>
<organism evidence="3 4">
    <name type="scientific">Thermanaeromonas toyohensis ToBE</name>
    <dbReference type="NCBI Taxonomy" id="698762"/>
    <lineage>
        <taxon>Bacteria</taxon>
        <taxon>Bacillati</taxon>
        <taxon>Bacillota</taxon>
        <taxon>Clostridia</taxon>
        <taxon>Neomoorellales</taxon>
        <taxon>Neomoorellaceae</taxon>
        <taxon>Thermanaeromonas</taxon>
    </lineage>
</organism>
<feature type="domain" description="DUF112" evidence="2">
    <location>
        <begin position="16"/>
        <end position="435"/>
    </location>
</feature>
<dbReference type="Proteomes" id="UP000192569">
    <property type="component" value="Chromosome I"/>
</dbReference>
<evidence type="ECO:0000313" key="4">
    <source>
        <dbReference type="Proteomes" id="UP000192569"/>
    </source>
</evidence>
<feature type="transmembrane region" description="Helical" evidence="1">
    <location>
        <begin position="353"/>
        <end position="381"/>
    </location>
</feature>
<dbReference type="Pfam" id="PF01970">
    <property type="entry name" value="TctA"/>
    <property type="match status" value="1"/>
</dbReference>
<proteinExistence type="predicted"/>
<dbReference type="InterPro" id="IPR002823">
    <property type="entry name" value="DUF112_TM"/>
</dbReference>
<keyword evidence="1" id="KW-0472">Membrane</keyword>
<evidence type="ECO:0000256" key="1">
    <source>
        <dbReference type="SAM" id="Phobius"/>
    </source>
</evidence>
<feature type="transmembrane region" description="Helical" evidence="1">
    <location>
        <begin position="323"/>
        <end position="346"/>
    </location>
</feature>
<feature type="transmembrane region" description="Helical" evidence="1">
    <location>
        <begin position="161"/>
        <end position="180"/>
    </location>
</feature>
<keyword evidence="1" id="KW-0812">Transmembrane</keyword>
<dbReference type="RefSeq" id="WP_084663372.1">
    <property type="nucleotide sequence ID" value="NZ_LT838272.1"/>
</dbReference>
<feature type="transmembrane region" description="Helical" evidence="1">
    <location>
        <begin position="12"/>
        <end position="32"/>
    </location>
</feature>
<dbReference type="STRING" id="698762.SAMN00808754_0310"/>
<dbReference type="EMBL" id="LT838272">
    <property type="protein sequence ID" value="SMB90590.1"/>
    <property type="molecule type" value="Genomic_DNA"/>
</dbReference>
<gene>
    <name evidence="3" type="ORF">SAMN00808754_0310</name>
</gene>
<dbReference type="AlphaFoldDB" id="A0A1W1VBM2"/>
<feature type="transmembrane region" description="Helical" evidence="1">
    <location>
        <begin position="38"/>
        <end position="65"/>
    </location>
</feature>